<keyword evidence="2" id="KW-0805">Transcription regulation</keyword>
<gene>
    <name evidence="7" type="ORF">SAMN02745716_0988</name>
</gene>
<keyword evidence="4" id="KW-0804">Transcription</keyword>
<keyword evidence="8" id="KW-1185">Reference proteome</keyword>
<sequence length="327" mass="35509">MGFEPRNQGLGTTRGAKGLDASRGENGAVPAARDLPARERRLSIAELARASGLPTATIRTWERRYGFPRAFRDGSGRRGYPPSVLDQLLAVLSLRREGVSMEAAVARVTGRVPERGEHTPVAPPSIGEEAWGSSIFAHLRSRVPRLDVRVHSKAALLALSHALEDETAAAPGVRVVVGSFQRLWFYRRARERWRALASQVPLCLAIHCGPQVVGDEAPREVCLPADHPLAREWVLAAVGQNIAFALVARERLSSETSDRARQFEALIALDPDDVRFAFDAAAHAVAPLAPDLAEQLVDAARPAAPLAPALAASLIHRTLEWSAKEWQ</sequence>
<dbReference type="InterPro" id="IPR019278">
    <property type="entry name" value="DICT_dom"/>
</dbReference>
<dbReference type="InterPro" id="IPR000551">
    <property type="entry name" value="MerR-type_HTH_dom"/>
</dbReference>
<dbReference type="GO" id="GO:0003677">
    <property type="term" value="F:DNA binding"/>
    <property type="evidence" value="ECO:0007669"/>
    <property type="project" value="UniProtKB-KW"/>
</dbReference>
<dbReference type="STRING" id="29539.SAMN02745716_0988"/>
<keyword evidence="1" id="KW-0678">Repressor</keyword>
<dbReference type="EMBL" id="FNWJ01000001">
    <property type="protein sequence ID" value="SEH12113.1"/>
    <property type="molecule type" value="Genomic_DNA"/>
</dbReference>
<organism evidence="7 8">
    <name type="scientific">Thermoleophilum album</name>
    <dbReference type="NCBI Taxonomy" id="29539"/>
    <lineage>
        <taxon>Bacteria</taxon>
        <taxon>Bacillati</taxon>
        <taxon>Actinomycetota</taxon>
        <taxon>Thermoleophilia</taxon>
        <taxon>Thermoleophilales</taxon>
        <taxon>Thermoleophilaceae</taxon>
        <taxon>Thermoleophilum</taxon>
    </lineage>
</organism>
<dbReference type="SUPFAM" id="SSF46955">
    <property type="entry name" value="Putative DNA-binding domain"/>
    <property type="match status" value="1"/>
</dbReference>
<name>A0A1H6FQI5_THEAL</name>
<dbReference type="OrthoDB" id="9800334at2"/>
<dbReference type="SMART" id="SM00422">
    <property type="entry name" value="HTH_MERR"/>
    <property type="match status" value="1"/>
</dbReference>
<dbReference type="PANTHER" id="PTHR30204">
    <property type="entry name" value="REDOX-CYCLING DRUG-SENSING TRANSCRIPTIONAL ACTIVATOR SOXR"/>
    <property type="match status" value="1"/>
</dbReference>
<dbReference type="Gene3D" id="1.10.1660.10">
    <property type="match status" value="1"/>
</dbReference>
<feature type="domain" description="HTH merR-type" evidence="6">
    <location>
        <begin position="41"/>
        <end position="110"/>
    </location>
</feature>
<dbReference type="Pfam" id="PF10069">
    <property type="entry name" value="DICT"/>
    <property type="match status" value="1"/>
</dbReference>
<evidence type="ECO:0000256" key="2">
    <source>
        <dbReference type="ARBA" id="ARBA00023015"/>
    </source>
</evidence>
<evidence type="ECO:0000256" key="5">
    <source>
        <dbReference type="SAM" id="MobiDB-lite"/>
    </source>
</evidence>
<evidence type="ECO:0000259" key="6">
    <source>
        <dbReference type="PROSITE" id="PS50937"/>
    </source>
</evidence>
<proteinExistence type="predicted"/>
<dbReference type="PROSITE" id="PS50937">
    <property type="entry name" value="HTH_MERR_2"/>
    <property type="match status" value="1"/>
</dbReference>
<dbReference type="GO" id="GO:0003700">
    <property type="term" value="F:DNA-binding transcription factor activity"/>
    <property type="evidence" value="ECO:0007669"/>
    <property type="project" value="InterPro"/>
</dbReference>
<evidence type="ECO:0000256" key="3">
    <source>
        <dbReference type="ARBA" id="ARBA00023125"/>
    </source>
</evidence>
<dbReference type="RefSeq" id="WP_093116735.1">
    <property type="nucleotide sequence ID" value="NZ_FNWJ01000001.1"/>
</dbReference>
<dbReference type="Pfam" id="PF13411">
    <property type="entry name" value="MerR_1"/>
    <property type="match status" value="1"/>
</dbReference>
<feature type="region of interest" description="Disordered" evidence="5">
    <location>
        <begin position="1"/>
        <end position="34"/>
    </location>
</feature>
<dbReference type="Proteomes" id="UP000222056">
    <property type="component" value="Unassembled WGS sequence"/>
</dbReference>
<evidence type="ECO:0000256" key="4">
    <source>
        <dbReference type="ARBA" id="ARBA00023163"/>
    </source>
</evidence>
<keyword evidence="3" id="KW-0238">DNA-binding</keyword>
<accession>A0A1H6FQI5</accession>
<evidence type="ECO:0000256" key="1">
    <source>
        <dbReference type="ARBA" id="ARBA00022491"/>
    </source>
</evidence>
<evidence type="ECO:0000313" key="8">
    <source>
        <dbReference type="Proteomes" id="UP000222056"/>
    </source>
</evidence>
<evidence type="ECO:0000313" key="7">
    <source>
        <dbReference type="EMBL" id="SEH12113.1"/>
    </source>
</evidence>
<protein>
    <submittedName>
        <fullName evidence="7">DICT domain-containing protein</fullName>
    </submittedName>
</protein>
<dbReference type="InterPro" id="IPR047057">
    <property type="entry name" value="MerR_fam"/>
</dbReference>
<reference evidence="8" key="1">
    <citation type="submission" date="2016-10" db="EMBL/GenBank/DDBJ databases">
        <authorList>
            <person name="Varghese N."/>
            <person name="Submissions S."/>
        </authorList>
    </citation>
    <scope>NUCLEOTIDE SEQUENCE [LARGE SCALE GENOMIC DNA]</scope>
    <source>
        <strain evidence="8">ATCC 35263</strain>
    </source>
</reference>
<dbReference type="AlphaFoldDB" id="A0A1H6FQI5"/>
<dbReference type="PANTHER" id="PTHR30204:SF69">
    <property type="entry name" value="MERR-FAMILY TRANSCRIPTIONAL REGULATOR"/>
    <property type="match status" value="1"/>
</dbReference>
<dbReference type="InterPro" id="IPR009061">
    <property type="entry name" value="DNA-bd_dom_put_sf"/>
</dbReference>